<accession>A0A6J5LMD1</accession>
<protein>
    <submittedName>
        <fullName evidence="1">Uncharacterized protein</fullName>
    </submittedName>
</protein>
<evidence type="ECO:0000313" key="1">
    <source>
        <dbReference type="EMBL" id="CAB4134150.1"/>
    </source>
</evidence>
<name>A0A6J5LMD1_9CAUD</name>
<dbReference type="EMBL" id="LR796279">
    <property type="protein sequence ID" value="CAB4134150.1"/>
    <property type="molecule type" value="Genomic_DNA"/>
</dbReference>
<gene>
    <name evidence="1" type="ORF">UFOVP272_25</name>
</gene>
<organism evidence="1">
    <name type="scientific">uncultured Caudovirales phage</name>
    <dbReference type="NCBI Taxonomy" id="2100421"/>
    <lineage>
        <taxon>Viruses</taxon>
        <taxon>Duplodnaviria</taxon>
        <taxon>Heunggongvirae</taxon>
        <taxon>Uroviricota</taxon>
        <taxon>Caudoviricetes</taxon>
        <taxon>Peduoviridae</taxon>
        <taxon>Maltschvirus</taxon>
        <taxon>Maltschvirus maltsch</taxon>
    </lineage>
</organism>
<reference evidence="1" key="1">
    <citation type="submission" date="2020-04" db="EMBL/GenBank/DDBJ databases">
        <authorList>
            <person name="Chiriac C."/>
            <person name="Salcher M."/>
            <person name="Ghai R."/>
            <person name="Kavagutti S V."/>
        </authorList>
    </citation>
    <scope>NUCLEOTIDE SEQUENCE</scope>
</reference>
<sequence>MTDFEVIATVIRYLQAEAGAVSCNVHLPSGKNVVVYVNGNVENA</sequence>
<proteinExistence type="predicted"/>